<feature type="transmembrane region" description="Helical" evidence="10">
    <location>
        <begin position="301"/>
        <end position="321"/>
    </location>
</feature>
<keyword evidence="13" id="KW-1185">Reference proteome</keyword>
<feature type="transmembrane region" description="Helical" evidence="10">
    <location>
        <begin position="371"/>
        <end position="389"/>
    </location>
</feature>
<evidence type="ECO:0000256" key="5">
    <source>
        <dbReference type="ARBA" id="ARBA00022832"/>
    </source>
</evidence>
<dbReference type="Proteomes" id="UP000596276">
    <property type="component" value="Chromosome 2"/>
</dbReference>
<dbReference type="VEuPathDB" id="FungiDB:AFLA_012290"/>
<dbReference type="EC" id="2.3.1.-" evidence="10"/>
<proteinExistence type="inferred from homology"/>
<feature type="transmembrane region" description="Helical" evidence="10">
    <location>
        <begin position="214"/>
        <end position="237"/>
    </location>
</feature>
<dbReference type="GO" id="GO:0030148">
    <property type="term" value="P:sphingolipid biosynthetic process"/>
    <property type="evidence" value="ECO:0007669"/>
    <property type="project" value="TreeGrafter"/>
</dbReference>
<feature type="transmembrane region" description="Helical" evidence="10">
    <location>
        <begin position="333"/>
        <end position="351"/>
    </location>
</feature>
<evidence type="ECO:0000256" key="2">
    <source>
        <dbReference type="ARBA" id="ARBA00022516"/>
    </source>
</evidence>
<evidence type="ECO:0000256" key="4">
    <source>
        <dbReference type="ARBA" id="ARBA00022692"/>
    </source>
</evidence>
<evidence type="ECO:0000256" key="1">
    <source>
        <dbReference type="ARBA" id="ARBA00004141"/>
    </source>
</evidence>
<keyword evidence="8 10" id="KW-0472">Membrane</keyword>
<keyword evidence="9 10" id="KW-0275">Fatty acid biosynthesis</keyword>
<name>A0A7U2MCT4_ASPFN</name>
<feature type="signal peptide" evidence="11">
    <location>
        <begin position="1"/>
        <end position="18"/>
    </location>
</feature>
<dbReference type="AlphaFoldDB" id="A0A7U2MCT4"/>
<organism evidence="12 13">
    <name type="scientific">Aspergillus flavus (strain ATCC 200026 / FGSC A1120 / IAM 13836 / NRRL 3357 / JCM 12722 / SRRC 167)</name>
    <dbReference type="NCBI Taxonomy" id="332952"/>
    <lineage>
        <taxon>Eukaryota</taxon>
        <taxon>Fungi</taxon>
        <taxon>Dikarya</taxon>
        <taxon>Ascomycota</taxon>
        <taxon>Pezizomycotina</taxon>
        <taxon>Eurotiomycetes</taxon>
        <taxon>Eurotiomycetidae</taxon>
        <taxon>Eurotiales</taxon>
        <taxon>Aspergillaceae</taxon>
        <taxon>Aspergillus</taxon>
        <taxon>Aspergillus subgen. Circumdati</taxon>
    </lineage>
</organism>
<dbReference type="GO" id="GO:0042761">
    <property type="term" value="P:very long-chain fatty acid biosynthetic process"/>
    <property type="evidence" value="ECO:0007669"/>
    <property type="project" value="TreeGrafter"/>
</dbReference>
<keyword evidence="4 10" id="KW-0812">Transmembrane</keyword>
<keyword evidence="11" id="KW-0732">Signal</keyword>
<evidence type="ECO:0000256" key="10">
    <source>
        <dbReference type="RuleBase" id="RU361115"/>
    </source>
</evidence>
<dbReference type="GO" id="GO:0019367">
    <property type="term" value="P:fatty acid elongation, saturated fatty acid"/>
    <property type="evidence" value="ECO:0007669"/>
    <property type="project" value="TreeGrafter"/>
</dbReference>
<dbReference type="PANTHER" id="PTHR11157">
    <property type="entry name" value="FATTY ACID ACYL TRANSFERASE-RELATED"/>
    <property type="match status" value="1"/>
</dbReference>
<dbReference type="Pfam" id="PF01151">
    <property type="entry name" value="ELO"/>
    <property type="match status" value="1"/>
</dbReference>
<dbReference type="GO" id="GO:0005789">
    <property type="term" value="C:endoplasmic reticulum membrane"/>
    <property type="evidence" value="ECO:0007669"/>
    <property type="project" value="TreeGrafter"/>
</dbReference>
<reference evidence="13" key="1">
    <citation type="journal article" date="2021" name="G3 (Bethesda)">
        <title>Chromosome assembled and annotated genome sequence of Aspergillus flavus NRRL 3357.</title>
        <authorList>
            <person name="Skerker J.M."/>
            <person name="Pianalto K.M."/>
            <person name="Mondo S.J."/>
            <person name="Yang K."/>
            <person name="Arkin A.P."/>
            <person name="Keller N.P."/>
            <person name="Grigoriev I.V."/>
            <person name="Louise Glass N.L."/>
        </authorList>
    </citation>
    <scope>NUCLEOTIDE SEQUENCE [LARGE SCALE GENOMIC DNA]</scope>
    <source>
        <strain evidence="13">ATCC 200026 / FGSC A1120 / IAM 13836 / NRRL 3357 / JCM 12722 / SRRC 167</strain>
    </source>
</reference>
<keyword evidence="5 10" id="KW-0276">Fatty acid metabolism</keyword>
<feature type="chain" id="PRO_5031232416" description="Elongation of fatty acids protein" evidence="11">
    <location>
        <begin position="19"/>
        <end position="462"/>
    </location>
</feature>
<feature type="transmembrane region" description="Helical" evidence="10">
    <location>
        <begin position="428"/>
        <end position="446"/>
    </location>
</feature>
<gene>
    <name evidence="12" type="ORF">F9C07_2197619</name>
</gene>
<accession>A0A7U2MCT4</accession>
<evidence type="ECO:0000256" key="11">
    <source>
        <dbReference type="SAM" id="SignalP"/>
    </source>
</evidence>
<evidence type="ECO:0000313" key="12">
    <source>
        <dbReference type="EMBL" id="QRD81346.1"/>
    </source>
</evidence>
<dbReference type="GO" id="GO:0034625">
    <property type="term" value="P:fatty acid elongation, monounsaturated fatty acid"/>
    <property type="evidence" value="ECO:0007669"/>
    <property type="project" value="TreeGrafter"/>
</dbReference>
<protein>
    <recommendedName>
        <fullName evidence="10">Elongation of fatty acids protein</fullName>
        <ecNumber evidence="10">2.3.1.-</ecNumber>
    </recommendedName>
</protein>
<keyword evidence="2 10" id="KW-0444">Lipid biosynthesis</keyword>
<dbReference type="EMBL" id="CP044622">
    <property type="protein sequence ID" value="QRD81346.1"/>
    <property type="molecule type" value="Genomic_DNA"/>
</dbReference>
<feature type="transmembrane region" description="Helical" evidence="10">
    <location>
        <begin position="175"/>
        <end position="193"/>
    </location>
</feature>
<comment type="similarity">
    <text evidence="10">Belongs to the ELO family.</text>
</comment>
<keyword evidence="7 10" id="KW-0443">Lipid metabolism</keyword>
<keyword evidence="6 10" id="KW-1133">Transmembrane helix</keyword>
<comment type="catalytic activity">
    <reaction evidence="10">
        <text>an acyl-CoA + malonyl-CoA + H(+) = a 3-oxoacyl-CoA + CO2 + CoA</text>
        <dbReference type="Rhea" id="RHEA:50252"/>
        <dbReference type="ChEBI" id="CHEBI:15378"/>
        <dbReference type="ChEBI" id="CHEBI:16526"/>
        <dbReference type="ChEBI" id="CHEBI:57287"/>
        <dbReference type="ChEBI" id="CHEBI:57384"/>
        <dbReference type="ChEBI" id="CHEBI:58342"/>
        <dbReference type="ChEBI" id="CHEBI:90726"/>
    </reaction>
    <physiologicalReaction direction="left-to-right" evidence="10">
        <dbReference type="Rhea" id="RHEA:50253"/>
    </physiologicalReaction>
</comment>
<evidence type="ECO:0000256" key="3">
    <source>
        <dbReference type="ARBA" id="ARBA00022679"/>
    </source>
</evidence>
<comment type="subcellular location">
    <subcellularLocation>
        <location evidence="1">Membrane</location>
        <topology evidence="1">Multi-pass membrane protein</topology>
    </subcellularLocation>
</comment>
<evidence type="ECO:0000256" key="9">
    <source>
        <dbReference type="ARBA" id="ARBA00023160"/>
    </source>
</evidence>
<dbReference type="GO" id="GO:0034626">
    <property type="term" value="P:fatty acid elongation, polyunsaturated fatty acid"/>
    <property type="evidence" value="ECO:0007669"/>
    <property type="project" value="TreeGrafter"/>
</dbReference>
<dbReference type="InterPro" id="IPR002076">
    <property type="entry name" value="ELO_fam"/>
</dbReference>
<dbReference type="PANTHER" id="PTHR11157:SF169">
    <property type="entry name" value="ELONGATION OF FATTY ACIDS PROTEIN"/>
    <property type="match status" value="1"/>
</dbReference>
<evidence type="ECO:0000256" key="6">
    <source>
        <dbReference type="ARBA" id="ARBA00022989"/>
    </source>
</evidence>
<evidence type="ECO:0000256" key="8">
    <source>
        <dbReference type="ARBA" id="ARBA00023136"/>
    </source>
</evidence>
<dbReference type="VEuPathDB" id="FungiDB:F9C07_2197619"/>
<dbReference type="GO" id="GO:0009922">
    <property type="term" value="F:fatty acid elongase activity"/>
    <property type="evidence" value="ECO:0007669"/>
    <property type="project" value="InterPro"/>
</dbReference>
<evidence type="ECO:0000256" key="7">
    <source>
        <dbReference type="ARBA" id="ARBA00023098"/>
    </source>
</evidence>
<evidence type="ECO:0000313" key="13">
    <source>
        <dbReference type="Proteomes" id="UP000596276"/>
    </source>
</evidence>
<sequence length="462" mass="51583">MKAFSIVVLLMGLGIGMAAPPSPPQGESDNVAICEYHVALQSEALRLIPDDWSIPKGFGEHPLKNKGSLKLRLTCSVLQGVSTSPMYAGIAIPHLLEGELLVTSYVRTIQPAVQATPAISSAPSVYFGFPEARILRFPPGPHPPLITPASQVGFSWNHPFDIPSTVYSFSLDARVPLFTACFYIVFVCVLNYLNRRRHYRPWPITRTASFTYIAFAHNILLGLFSAWAFLGVCRTVISSLPPRSSAPYHITDVFCRFDRGQGRLLSDYSPASNTSVPLATLDNDFSGTYQAESLWERGMNYYTWMFYMSMYYEIMNTILLLVKGKKVSFLQTYHHAGVIICTWVVYLYYTLTTLTIKVPVFMKRTLTRLQIAQFVLGGLASWLYVFISYNNPINVPLVATEDKSNIQTSVGLEVGSNVAPCMNNSGQVFALVLGTLYLVPLIQPFLKFFGRIYKLEAKQKAL</sequence>
<keyword evidence="3 10" id="KW-0808">Transferase</keyword>